<feature type="transmembrane region" description="Helical" evidence="1">
    <location>
        <begin position="243"/>
        <end position="267"/>
    </location>
</feature>
<dbReference type="InParanoid" id="E3M732"/>
<protein>
    <recommendedName>
        <fullName evidence="4">Seven TM Receptor</fullName>
    </recommendedName>
</protein>
<gene>
    <name evidence="2" type="ORF">CRE_12472</name>
</gene>
<dbReference type="AlphaFoldDB" id="E3M732"/>
<dbReference type="STRING" id="31234.E3M732"/>
<evidence type="ECO:0000313" key="3">
    <source>
        <dbReference type="Proteomes" id="UP000008281"/>
    </source>
</evidence>
<proteinExistence type="predicted"/>
<feature type="transmembrane region" description="Helical" evidence="1">
    <location>
        <begin position="279"/>
        <end position="299"/>
    </location>
</feature>
<feature type="transmembrane region" description="Helical" evidence="1">
    <location>
        <begin position="311"/>
        <end position="331"/>
    </location>
</feature>
<keyword evidence="1" id="KW-0472">Membrane</keyword>
<feature type="transmembrane region" description="Helical" evidence="1">
    <location>
        <begin position="44"/>
        <end position="67"/>
    </location>
</feature>
<dbReference type="Proteomes" id="UP000008281">
    <property type="component" value="Unassembled WGS sequence"/>
</dbReference>
<dbReference type="PANTHER" id="PTHR46000">
    <property type="entry name" value="SEVEN TM RECEPTOR-RELATED"/>
    <property type="match status" value="1"/>
</dbReference>
<dbReference type="EMBL" id="DS268427">
    <property type="protein sequence ID" value="EFO93676.1"/>
    <property type="molecule type" value="Genomic_DNA"/>
</dbReference>
<evidence type="ECO:0000313" key="2">
    <source>
        <dbReference type="EMBL" id="EFO93676.1"/>
    </source>
</evidence>
<feature type="transmembrane region" description="Helical" evidence="1">
    <location>
        <begin position="133"/>
        <end position="155"/>
    </location>
</feature>
<keyword evidence="1" id="KW-1133">Transmembrane helix</keyword>
<organism evidence="3">
    <name type="scientific">Caenorhabditis remanei</name>
    <name type="common">Caenorhabditis vulgaris</name>
    <dbReference type="NCBI Taxonomy" id="31234"/>
    <lineage>
        <taxon>Eukaryota</taxon>
        <taxon>Metazoa</taxon>
        <taxon>Ecdysozoa</taxon>
        <taxon>Nematoda</taxon>
        <taxon>Chromadorea</taxon>
        <taxon>Rhabditida</taxon>
        <taxon>Rhabditina</taxon>
        <taxon>Rhabditomorpha</taxon>
        <taxon>Rhabditoidea</taxon>
        <taxon>Rhabditidae</taxon>
        <taxon>Peloderinae</taxon>
        <taxon>Caenorhabditis</taxon>
    </lineage>
</organism>
<sequence>MARFYEITDNFTKLGFATVSITNIFLIYLTLFHIKRIIGTYKHMIIIVAIWGMIFSASELIARPFVHSYNKGWMFFSLNTWIGTSQLFLQISLAVYASFYLLIMSFISVQFLFRYFTLTNQRIAKKFEGKGMIFWIIYPIISGSFYGGPLFLFGLPDNYSDEYFGKEILDSYGLAIKEVPRFPIIAYEADGSLRLGAYFIMSGAVVMILQYAIIIYCGVRMHLVMNREFKNSSVPNKKLQRQFFRALVTQTIAPTILFVCPAAYVLLSPLLNIEMNFQTGWIYAALSLFPPIDSIALMCMVSEYRKVVKGVYVISYGFFSFLITALCKDLFCNRANQSTEIELRSST</sequence>
<keyword evidence="3" id="KW-1185">Reference proteome</keyword>
<dbReference type="FunCoup" id="E3M732">
    <property type="interactions" value="7"/>
</dbReference>
<evidence type="ECO:0008006" key="4">
    <source>
        <dbReference type="Google" id="ProtNLM"/>
    </source>
</evidence>
<feature type="transmembrane region" description="Helical" evidence="1">
    <location>
        <begin position="14"/>
        <end position="32"/>
    </location>
</feature>
<dbReference type="OrthoDB" id="5841141at2759"/>
<accession>E3M732</accession>
<dbReference type="InterPro" id="IPR019428">
    <property type="entry name" value="7TM_GPCR_serpentine_rcpt_Str"/>
</dbReference>
<reference evidence="2" key="1">
    <citation type="submission" date="2007-07" db="EMBL/GenBank/DDBJ databases">
        <title>PCAP assembly of the Caenorhabditis remanei genome.</title>
        <authorList>
            <consortium name="The Caenorhabditis remanei Sequencing Consortium"/>
            <person name="Wilson R.K."/>
        </authorList>
    </citation>
    <scope>NUCLEOTIDE SEQUENCE [LARGE SCALE GENOMIC DNA]</scope>
    <source>
        <strain evidence="2">PB4641</strain>
    </source>
</reference>
<dbReference type="SUPFAM" id="SSF81321">
    <property type="entry name" value="Family A G protein-coupled receptor-like"/>
    <property type="match status" value="1"/>
</dbReference>
<dbReference type="HOGENOM" id="CLU_036335_4_2_1"/>
<feature type="transmembrane region" description="Helical" evidence="1">
    <location>
        <begin position="197"/>
        <end position="223"/>
    </location>
</feature>
<dbReference type="eggNOG" id="ENOG502T1PX">
    <property type="taxonomic scope" value="Eukaryota"/>
</dbReference>
<dbReference type="Pfam" id="PF10326">
    <property type="entry name" value="7TM_GPCR_Str"/>
    <property type="match status" value="1"/>
</dbReference>
<evidence type="ECO:0000256" key="1">
    <source>
        <dbReference type="SAM" id="Phobius"/>
    </source>
</evidence>
<keyword evidence="1" id="KW-0812">Transmembrane</keyword>
<name>E3M732_CAERE</name>
<feature type="transmembrane region" description="Helical" evidence="1">
    <location>
        <begin position="87"/>
        <end position="113"/>
    </location>
</feature>